<dbReference type="AlphaFoldDB" id="A0A8C4YIN4"/>
<dbReference type="Proteomes" id="UP000694390">
    <property type="component" value="Chromosome 11"/>
</dbReference>
<proteinExistence type="predicted"/>
<dbReference type="SUPFAM" id="SSF48726">
    <property type="entry name" value="Immunoglobulin"/>
    <property type="match status" value="1"/>
</dbReference>
<accession>A0A8C4YIN4</accession>
<dbReference type="InterPro" id="IPR013098">
    <property type="entry name" value="Ig_I-set"/>
</dbReference>
<reference evidence="2" key="2">
    <citation type="submission" date="2025-08" db="UniProtKB">
        <authorList>
            <consortium name="Ensembl"/>
        </authorList>
    </citation>
    <scope>IDENTIFICATION</scope>
</reference>
<evidence type="ECO:0000313" key="3">
    <source>
        <dbReference type="Proteomes" id="UP000694390"/>
    </source>
</evidence>
<dbReference type="InterPro" id="IPR007110">
    <property type="entry name" value="Ig-like_dom"/>
</dbReference>
<dbReference type="InterPro" id="IPR003599">
    <property type="entry name" value="Ig_sub"/>
</dbReference>
<evidence type="ECO:0000313" key="2">
    <source>
        <dbReference type="Ensembl" id="ENSGEVP00005026299.1"/>
    </source>
</evidence>
<evidence type="ECO:0000259" key="1">
    <source>
        <dbReference type="PROSITE" id="PS50835"/>
    </source>
</evidence>
<dbReference type="InterPro" id="IPR003598">
    <property type="entry name" value="Ig_sub2"/>
</dbReference>
<dbReference type="SMART" id="SM00409">
    <property type="entry name" value="IG"/>
    <property type="match status" value="1"/>
</dbReference>
<keyword evidence="3" id="KW-1185">Reference proteome</keyword>
<reference evidence="2" key="3">
    <citation type="submission" date="2025-09" db="UniProtKB">
        <authorList>
            <consortium name="Ensembl"/>
        </authorList>
    </citation>
    <scope>IDENTIFICATION</scope>
</reference>
<dbReference type="Ensembl" id="ENSGEVT00005027669.1">
    <property type="protein sequence ID" value="ENSGEVP00005026299.1"/>
    <property type="gene ID" value="ENSGEVG00005018664.1"/>
</dbReference>
<reference evidence="2" key="1">
    <citation type="submission" date="2019-06" db="EMBL/GenBank/DDBJ databases">
        <title>G10K-VGP Goodes thornscrub tortoise genome, primary haplotype.</title>
        <authorList>
            <person name="Murphy B."/>
            <person name="Edwards T."/>
            <person name="Rhie A."/>
            <person name="Koren S."/>
            <person name="Phillippy A."/>
            <person name="Fedrigo O."/>
            <person name="Haase B."/>
            <person name="Mountcastle J."/>
            <person name="Lewin H."/>
            <person name="Damas J."/>
            <person name="Howe K."/>
            <person name="Formenti G."/>
            <person name="Myers G."/>
            <person name="Durbin R."/>
            <person name="Jarvis E.D."/>
        </authorList>
    </citation>
    <scope>NUCLEOTIDE SEQUENCE [LARGE SCALE GENOMIC DNA]</scope>
</reference>
<sequence>PPYFVEKPQSQDVIPNARVLFKALVKGTTPIFIQKPSPVVVLRKGQSTSFECQVAGTPAIHVTWYMDGNEVTDPAKYGIAFVDGFATFKVARAKIEDSGIYVCEAHNDAGSESCSIELKVKG</sequence>
<dbReference type="SMART" id="SM00408">
    <property type="entry name" value="IGc2"/>
    <property type="match status" value="1"/>
</dbReference>
<dbReference type="GeneTree" id="ENSGT01040000241217"/>
<feature type="domain" description="Ig-like" evidence="1">
    <location>
        <begin position="30"/>
        <end position="119"/>
    </location>
</feature>
<dbReference type="FunFam" id="2.60.40.10:FF:000022">
    <property type="entry name" value="Cardiac titin"/>
    <property type="match status" value="1"/>
</dbReference>
<protein>
    <recommendedName>
        <fullName evidence="1">Ig-like domain-containing protein</fullName>
    </recommendedName>
</protein>
<dbReference type="PANTHER" id="PTHR47633">
    <property type="entry name" value="IMMUNOGLOBULIN"/>
    <property type="match status" value="1"/>
</dbReference>
<dbReference type="Pfam" id="PF07679">
    <property type="entry name" value="I-set"/>
    <property type="match status" value="1"/>
</dbReference>
<dbReference type="PROSITE" id="PS50835">
    <property type="entry name" value="IG_LIKE"/>
    <property type="match status" value="1"/>
</dbReference>
<dbReference type="OrthoDB" id="5969272at2759"/>
<dbReference type="Gene3D" id="2.60.40.10">
    <property type="entry name" value="Immunoglobulins"/>
    <property type="match status" value="1"/>
</dbReference>
<dbReference type="InterPro" id="IPR036179">
    <property type="entry name" value="Ig-like_dom_sf"/>
</dbReference>
<dbReference type="InterPro" id="IPR013783">
    <property type="entry name" value="Ig-like_fold"/>
</dbReference>
<name>A0A8C4YIN4_9SAUR</name>
<organism evidence="2 3">
    <name type="scientific">Gopherus evgoodei</name>
    <name type="common">Goodes thornscrub tortoise</name>
    <dbReference type="NCBI Taxonomy" id="1825980"/>
    <lineage>
        <taxon>Eukaryota</taxon>
        <taxon>Metazoa</taxon>
        <taxon>Chordata</taxon>
        <taxon>Craniata</taxon>
        <taxon>Vertebrata</taxon>
        <taxon>Euteleostomi</taxon>
        <taxon>Archelosauria</taxon>
        <taxon>Testudinata</taxon>
        <taxon>Testudines</taxon>
        <taxon>Cryptodira</taxon>
        <taxon>Durocryptodira</taxon>
        <taxon>Testudinoidea</taxon>
        <taxon>Testudinidae</taxon>
        <taxon>Gopherus</taxon>
    </lineage>
</organism>